<name>R7YWE6_CONA1</name>
<evidence type="ECO:0000259" key="3">
    <source>
        <dbReference type="Pfam" id="PF23317"/>
    </source>
</evidence>
<dbReference type="InterPro" id="IPR052971">
    <property type="entry name" value="TRP_calcium_channel"/>
</dbReference>
<dbReference type="OrthoDB" id="301415at2759"/>
<dbReference type="STRING" id="1168221.R7YWE6"/>
<dbReference type="Proteomes" id="UP000016924">
    <property type="component" value="Unassembled WGS sequence"/>
</dbReference>
<keyword evidence="1" id="KW-1133">Transmembrane helix</keyword>
<gene>
    <name evidence="4" type="ORF">W97_05347</name>
</gene>
<keyword evidence="1" id="KW-0472">Membrane</keyword>
<evidence type="ECO:0000313" key="5">
    <source>
        <dbReference type="Proteomes" id="UP000016924"/>
    </source>
</evidence>
<feature type="transmembrane region" description="Helical" evidence="1">
    <location>
        <begin position="235"/>
        <end position="251"/>
    </location>
</feature>
<proteinExistence type="predicted"/>
<feature type="transmembrane region" description="Helical" evidence="1">
    <location>
        <begin position="263"/>
        <end position="280"/>
    </location>
</feature>
<feature type="domain" description="Calcium channel YVC1-like C-terminal transmembrane" evidence="3">
    <location>
        <begin position="261"/>
        <end position="532"/>
    </location>
</feature>
<dbReference type="InterPro" id="IPR056336">
    <property type="entry name" value="YVC1_C"/>
</dbReference>
<feature type="transmembrane region" description="Helical" evidence="1">
    <location>
        <begin position="431"/>
        <end position="452"/>
    </location>
</feature>
<dbReference type="HOGENOM" id="CLU_014123_0_0_1"/>
<keyword evidence="1" id="KW-0812">Transmembrane</keyword>
<keyword evidence="5" id="KW-1185">Reference proteome</keyword>
<dbReference type="OMA" id="LEALPYC"/>
<sequence>MVFWKTLSNTDSQNGPTIRDELRSLLPTRRGDFVPSPIPALEVTKVALRLKYQIEQVVPNGTDEDEITKPFSRIITEKVVETAKKAGGEEHKGCVVFALLVVRKWFAEQAELELWRSETHAVRATACEIIARIIIGGEDDEQCLIHEILLQRYYTAADGNDTVAANVIETAVDFHALQVIASSGYQKVISLLWHGWLIQDDTDPSRFTEYEGKDDPRFWVRFDPRRLRVPKYQNAMHLAFSVLYLALYTRAINTMNHKGDFDFVEFLLYLFTCGFIYDELMKIWKVGRRYITFWNVFNDTLYTLLVVSLAYRITAHGWPRDSPERAYYTAMSYKFLAFSAPFFWLRLLLFLESFQFFGVMLVVLKTMMQESLIFFALLAVVLMGFMQGFIGLHDVEDREPKSNLFYKVFNVVMSSTDYGSWDNLAPPFGRILYYIYTFIITVMLLKVLVAVYNEAYRAITGNAKNEYLALFSQKTMRFARAPAKDAYIPPFNLVKLVLTPLQWFLSKRQWHGLHRCIMTVIYSPALLIIAFLESRQSHRGICNWVRVKVGDQKLQEWEEHADEVDFEADGWSKLVEETKPNVVDDAAVLEIKKLRKEVKELTSRLQIPMPASGTDLVQGD</sequence>
<dbReference type="RefSeq" id="XP_007781421.1">
    <property type="nucleotide sequence ID" value="XM_007783231.1"/>
</dbReference>
<feature type="transmembrane region" description="Helical" evidence="1">
    <location>
        <begin position="343"/>
        <end position="364"/>
    </location>
</feature>
<dbReference type="Pfam" id="PF23190">
    <property type="entry name" value="LHD_TRPY1"/>
    <property type="match status" value="1"/>
</dbReference>
<feature type="transmembrane region" description="Helical" evidence="1">
    <location>
        <begin position="371"/>
        <end position="390"/>
    </location>
</feature>
<dbReference type="PANTHER" id="PTHR35859:SF1">
    <property type="entry name" value="NONSELECTIVE CATION CHANNEL PROTEIN"/>
    <property type="match status" value="1"/>
</dbReference>
<reference evidence="5" key="1">
    <citation type="submission" date="2012-06" db="EMBL/GenBank/DDBJ databases">
        <title>The genome sequence of Coniosporium apollinis CBS 100218.</title>
        <authorList>
            <consortium name="The Broad Institute Genome Sequencing Platform"/>
            <person name="Cuomo C."/>
            <person name="Gorbushina A."/>
            <person name="Noack S."/>
            <person name="Walker B."/>
            <person name="Young S.K."/>
            <person name="Zeng Q."/>
            <person name="Gargeya S."/>
            <person name="Fitzgerald M."/>
            <person name="Haas B."/>
            <person name="Abouelleil A."/>
            <person name="Alvarado L."/>
            <person name="Arachchi H.M."/>
            <person name="Berlin A.M."/>
            <person name="Chapman S.B."/>
            <person name="Goldberg J."/>
            <person name="Griggs A."/>
            <person name="Gujja S."/>
            <person name="Hansen M."/>
            <person name="Howarth C."/>
            <person name="Imamovic A."/>
            <person name="Larimer J."/>
            <person name="McCowan C."/>
            <person name="Montmayeur A."/>
            <person name="Murphy C."/>
            <person name="Neiman D."/>
            <person name="Pearson M."/>
            <person name="Priest M."/>
            <person name="Roberts A."/>
            <person name="Saif S."/>
            <person name="Shea T."/>
            <person name="Sisk P."/>
            <person name="Sykes S."/>
            <person name="Wortman J."/>
            <person name="Nusbaum C."/>
            <person name="Birren B."/>
        </authorList>
    </citation>
    <scope>NUCLEOTIDE SEQUENCE [LARGE SCALE GENOMIC DNA]</scope>
    <source>
        <strain evidence="5">CBS 100218</strain>
    </source>
</reference>
<dbReference type="Pfam" id="PF23317">
    <property type="entry name" value="YVC1_C"/>
    <property type="match status" value="1"/>
</dbReference>
<evidence type="ECO:0000259" key="2">
    <source>
        <dbReference type="Pfam" id="PF23190"/>
    </source>
</evidence>
<evidence type="ECO:0000256" key="1">
    <source>
        <dbReference type="SAM" id="Phobius"/>
    </source>
</evidence>
<dbReference type="eggNOG" id="ENOG502QTER">
    <property type="taxonomic scope" value="Eukaryota"/>
</dbReference>
<accession>R7YWE6</accession>
<dbReference type="PANTHER" id="PTHR35859">
    <property type="entry name" value="NONSELECTIVE CATION CHANNEL PROTEIN"/>
    <property type="match status" value="1"/>
</dbReference>
<feature type="transmembrane region" description="Helical" evidence="1">
    <location>
        <begin position="292"/>
        <end position="313"/>
    </location>
</feature>
<evidence type="ECO:0000313" key="4">
    <source>
        <dbReference type="EMBL" id="EON66104.1"/>
    </source>
</evidence>
<protein>
    <submittedName>
        <fullName evidence="4">Uncharacterized protein</fullName>
    </submittedName>
</protein>
<dbReference type="EMBL" id="JH767578">
    <property type="protein sequence ID" value="EON66104.1"/>
    <property type="molecule type" value="Genomic_DNA"/>
</dbReference>
<feature type="domain" description="YVC1 N-terminal linker helical" evidence="2">
    <location>
        <begin position="43"/>
        <end position="222"/>
    </location>
</feature>
<dbReference type="AlphaFoldDB" id="R7YWE6"/>
<dbReference type="GeneID" id="19902658"/>
<organism evidence="4 5">
    <name type="scientific">Coniosporium apollinis (strain CBS 100218)</name>
    <name type="common">Rock-inhabiting black yeast</name>
    <dbReference type="NCBI Taxonomy" id="1168221"/>
    <lineage>
        <taxon>Eukaryota</taxon>
        <taxon>Fungi</taxon>
        <taxon>Dikarya</taxon>
        <taxon>Ascomycota</taxon>
        <taxon>Pezizomycotina</taxon>
        <taxon>Dothideomycetes</taxon>
        <taxon>Dothideomycetes incertae sedis</taxon>
        <taxon>Coniosporium</taxon>
    </lineage>
</organism>
<dbReference type="InterPro" id="IPR056337">
    <property type="entry name" value="LHD_YVC1"/>
</dbReference>